<dbReference type="PANTHER" id="PTHR43046">
    <property type="entry name" value="GDP-MANNOSE MANNOSYL HYDROLASE"/>
    <property type="match status" value="1"/>
</dbReference>
<evidence type="ECO:0000256" key="1">
    <source>
        <dbReference type="ARBA" id="ARBA00001946"/>
    </source>
</evidence>
<dbReference type="Gene3D" id="3.90.79.10">
    <property type="entry name" value="Nucleoside Triphosphate Pyrophosphohydrolase"/>
    <property type="match status" value="1"/>
</dbReference>
<dbReference type="InterPro" id="IPR020476">
    <property type="entry name" value="Nudix_hydrolase"/>
</dbReference>
<feature type="domain" description="Nudix hydrolase" evidence="5">
    <location>
        <begin position="20"/>
        <end position="158"/>
    </location>
</feature>
<keyword evidence="3 4" id="KW-0378">Hydrolase</keyword>
<comment type="cofactor">
    <cofactor evidence="1">
        <name>Mg(2+)</name>
        <dbReference type="ChEBI" id="CHEBI:18420"/>
    </cofactor>
</comment>
<evidence type="ECO:0000256" key="3">
    <source>
        <dbReference type="ARBA" id="ARBA00022801"/>
    </source>
</evidence>
<organism evidence="6 7">
    <name type="scientific">Actinoplanes lutulentus</name>
    <dbReference type="NCBI Taxonomy" id="1287878"/>
    <lineage>
        <taxon>Bacteria</taxon>
        <taxon>Bacillati</taxon>
        <taxon>Actinomycetota</taxon>
        <taxon>Actinomycetes</taxon>
        <taxon>Micromonosporales</taxon>
        <taxon>Micromonosporaceae</taxon>
        <taxon>Actinoplanes</taxon>
    </lineage>
</organism>
<name>A0A327YXU3_9ACTN</name>
<protein>
    <submittedName>
        <fullName evidence="6">ADP-ribose pyrophosphatase YjhB (NUDIX family)</fullName>
    </submittedName>
</protein>
<comment type="caution">
    <text evidence="6">The sequence shown here is derived from an EMBL/GenBank/DDBJ whole genome shotgun (WGS) entry which is preliminary data.</text>
</comment>
<dbReference type="SUPFAM" id="SSF55811">
    <property type="entry name" value="Nudix"/>
    <property type="match status" value="1"/>
</dbReference>
<dbReference type="PRINTS" id="PR00502">
    <property type="entry name" value="NUDIXFAMILY"/>
</dbReference>
<gene>
    <name evidence="6" type="ORF">B0I29_13421</name>
</gene>
<dbReference type="InterPro" id="IPR020084">
    <property type="entry name" value="NUDIX_hydrolase_CS"/>
</dbReference>
<evidence type="ECO:0000256" key="4">
    <source>
        <dbReference type="RuleBase" id="RU003476"/>
    </source>
</evidence>
<dbReference type="PROSITE" id="PS51462">
    <property type="entry name" value="NUDIX"/>
    <property type="match status" value="1"/>
</dbReference>
<dbReference type="AlphaFoldDB" id="A0A327YXU3"/>
<dbReference type="GO" id="GO:0016787">
    <property type="term" value="F:hydrolase activity"/>
    <property type="evidence" value="ECO:0007669"/>
    <property type="project" value="UniProtKB-KW"/>
</dbReference>
<evidence type="ECO:0000313" key="6">
    <source>
        <dbReference type="EMBL" id="RAK25411.1"/>
    </source>
</evidence>
<dbReference type="InterPro" id="IPR015797">
    <property type="entry name" value="NUDIX_hydrolase-like_dom_sf"/>
</dbReference>
<dbReference type="CDD" id="cd18876">
    <property type="entry name" value="NUDIX_Hydrolase"/>
    <property type="match status" value="1"/>
</dbReference>
<dbReference type="PANTHER" id="PTHR43046:SF14">
    <property type="entry name" value="MUTT_NUDIX FAMILY PROTEIN"/>
    <property type="match status" value="1"/>
</dbReference>
<evidence type="ECO:0000256" key="2">
    <source>
        <dbReference type="ARBA" id="ARBA00005582"/>
    </source>
</evidence>
<dbReference type="InterPro" id="IPR000086">
    <property type="entry name" value="NUDIX_hydrolase_dom"/>
</dbReference>
<evidence type="ECO:0000313" key="7">
    <source>
        <dbReference type="Proteomes" id="UP000249341"/>
    </source>
</evidence>
<evidence type="ECO:0000259" key="5">
    <source>
        <dbReference type="PROSITE" id="PS51462"/>
    </source>
</evidence>
<dbReference type="Pfam" id="PF00293">
    <property type="entry name" value="NUDIX"/>
    <property type="match status" value="1"/>
</dbReference>
<dbReference type="EMBL" id="QLMJ01000034">
    <property type="protein sequence ID" value="RAK25411.1"/>
    <property type="molecule type" value="Genomic_DNA"/>
</dbReference>
<sequence>MGFMSDANASELPELTFVLPTIPASAGALIRGSKGRLLILKPTYKGGWTIPGGVVEIGESPWDACRREAKEECGLDVTTGRLVCVDFLHPRPDRPGGMRFLFDCGVVDDAVLDTVVLQPIEISESRILPIDAALPLLSGPVRRRVRAGWKSKRVRYLENGRPVQGISP</sequence>
<reference evidence="6 7" key="1">
    <citation type="submission" date="2018-06" db="EMBL/GenBank/DDBJ databases">
        <title>Genomic Encyclopedia of Type Strains, Phase III (KMG-III): the genomes of soil and plant-associated and newly described type strains.</title>
        <authorList>
            <person name="Whitman W."/>
        </authorList>
    </citation>
    <scope>NUCLEOTIDE SEQUENCE [LARGE SCALE GENOMIC DNA]</scope>
    <source>
        <strain evidence="6 7">CGMCC 4.7090</strain>
    </source>
</reference>
<dbReference type="PROSITE" id="PS00893">
    <property type="entry name" value="NUDIX_BOX"/>
    <property type="match status" value="1"/>
</dbReference>
<accession>A0A327YXU3</accession>
<proteinExistence type="inferred from homology"/>
<dbReference type="Proteomes" id="UP000249341">
    <property type="component" value="Unassembled WGS sequence"/>
</dbReference>
<comment type="similarity">
    <text evidence="2 4">Belongs to the Nudix hydrolase family.</text>
</comment>
<keyword evidence="7" id="KW-1185">Reference proteome</keyword>